<name>Q7XQC6_ORYSJ</name>
<evidence type="ECO:0000313" key="3">
    <source>
        <dbReference type="EMBL" id="CAE03193.2"/>
    </source>
</evidence>
<sequence>MAPRKPTKAGSTGEDPGSLSEGWSCFLGKSLVKEADLGELVSSGSLTEGQGSCRGEAVVPSPGDGRTVVFATYFAAGLHLPCDNFLPSVLSMYEFYISNPYSAEDAQASWLLFERSAVSVNAKPNVEIDGTLESRLILLRKVARRLSTQDLCEEFCLLHISPLARVWDISVNEGEEVLRLPRLVLPAGAESKAGTSKKRKRAVAKGGQVRTRRSAKAAVESGGEEEDEEDVDAGSEEDGSRGYTPSPTPAKSGAGSHVSPTRPQDIVVANTLLAISSIATKPVMAVRREKKKGNVVQVGHGFSDSEGSDGTPTSPVLRLATFRGRRMSPPPASDAEAATGGSASAPAAGVNVAEDERVDVVPSPIRQREGKAPAIEASVSDVTLTAPHFVPADFAKWPEITPFVDGVCQVIAPTEGLGLFIELNEFGESCAAVESLFVWGLAAHLSAKKSALERLDGYRLRLRKSVEDLRHKEDERHVVVETLKKANAENRSLRSDLEASRKQDAERDRQLALAEEKIKSLEARLASAEATAATLVPATESAKEACYTLRLALNDLRARAEGAPGEGGTTLDFSEWTQEAAGSVVEVAGAYGDCCARVSAGFVLSLLHAHSCDHIGNFPDFAKEEWPSNTQCSGAALRAFRKGFWEDGGRDCAKIRLRENLERIARNEEAAAANSEKDPDRRNGHPGTRAKAKEAKTTLRCEALRPRACGQKVCVRPPAKNWRNSNEKFVALKGLPKVRCPFRPVYREMVINGRSYKVFKVASWMRAHPGRTLQDYDLVHTRRLEDMARFWRNHQKTDRQELIYQRRYSLVYISPPSPLRVMYDISSDDEPSSPDHSLERERE</sequence>
<feature type="compositionally biased region" description="Low complexity" evidence="2">
    <location>
        <begin position="333"/>
        <end position="349"/>
    </location>
</feature>
<reference evidence="4" key="2">
    <citation type="journal article" date="2008" name="Nucleic Acids Res.">
        <title>The rice annotation project database (RAP-DB): 2008 update.</title>
        <authorList>
            <consortium name="The rice annotation project (RAP)"/>
        </authorList>
    </citation>
    <scope>GENOME REANNOTATION</scope>
    <source>
        <strain evidence="4">cv. Nipponbare</strain>
    </source>
</reference>
<dbReference type="EMBL" id="AL606616">
    <property type="protein sequence ID" value="CAE03193.2"/>
    <property type="molecule type" value="Genomic_DNA"/>
</dbReference>
<organism evidence="3 4">
    <name type="scientific">Oryza sativa subsp. japonica</name>
    <name type="common">Rice</name>
    <dbReference type="NCBI Taxonomy" id="39947"/>
    <lineage>
        <taxon>Eukaryota</taxon>
        <taxon>Viridiplantae</taxon>
        <taxon>Streptophyta</taxon>
        <taxon>Embryophyta</taxon>
        <taxon>Tracheophyta</taxon>
        <taxon>Spermatophyta</taxon>
        <taxon>Magnoliopsida</taxon>
        <taxon>Liliopsida</taxon>
        <taxon>Poales</taxon>
        <taxon>Poaceae</taxon>
        <taxon>BOP clade</taxon>
        <taxon>Oryzoideae</taxon>
        <taxon>Oryzeae</taxon>
        <taxon>Oryzinae</taxon>
        <taxon>Oryza</taxon>
        <taxon>Oryza sativa</taxon>
    </lineage>
</organism>
<evidence type="ECO:0000256" key="1">
    <source>
        <dbReference type="SAM" id="Coils"/>
    </source>
</evidence>
<feature type="region of interest" description="Disordered" evidence="2">
    <location>
        <begin position="189"/>
        <end position="261"/>
    </location>
</feature>
<feature type="compositionally biased region" description="Acidic residues" evidence="2">
    <location>
        <begin position="222"/>
        <end position="237"/>
    </location>
</feature>
<feature type="compositionally biased region" description="Basic and acidic residues" evidence="2">
    <location>
        <begin position="668"/>
        <end position="683"/>
    </location>
</feature>
<feature type="region of interest" description="Disordered" evidence="2">
    <location>
        <begin position="823"/>
        <end position="843"/>
    </location>
</feature>
<feature type="region of interest" description="Disordered" evidence="2">
    <location>
        <begin position="324"/>
        <end position="349"/>
    </location>
</feature>
<reference evidence="4" key="1">
    <citation type="journal article" date="2005" name="Nature">
        <title>The map-based sequence of the rice genome.</title>
        <authorList>
            <consortium name="International rice genome sequencing project (IRGSP)"/>
            <person name="Matsumoto T."/>
            <person name="Wu J."/>
            <person name="Kanamori H."/>
            <person name="Katayose Y."/>
            <person name="Fujisawa M."/>
            <person name="Namiki N."/>
            <person name="Mizuno H."/>
            <person name="Yamamoto K."/>
            <person name="Antonio B.A."/>
            <person name="Baba T."/>
            <person name="Sakata K."/>
            <person name="Nagamura Y."/>
            <person name="Aoki H."/>
            <person name="Arikawa K."/>
            <person name="Arita K."/>
            <person name="Bito T."/>
            <person name="Chiden Y."/>
            <person name="Fujitsuka N."/>
            <person name="Fukunaka R."/>
            <person name="Hamada M."/>
            <person name="Harada C."/>
            <person name="Hayashi A."/>
            <person name="Hijishita S."/>
            <person name="Honda M."/>
            <person name="Hosokawa S."/>
            <person name="Ichikawa Y."/>
            <person name="Idonuma A."/>
            <person name="Iijima M."/>
            <person name="Ikeda M."/>
            <person name="Ikeno M."/>
            <person name="Ito K."/>
            <person name="Ito S."/>
            <person name="Ito T."/>
            <person name="Ito Y."/>
            <person name="Ito Y."/>
            <person name="Iwabuchi A."/>
            <person name="Kamiya K."/>
            <person name="Karasawa W."/>
            <person name="Kurita K."/>
            <person name="Katagiri S."/>
            <person name="Kikuta A."/>
            <person name="Kobayashi H."/>
            <person name="Kobayashi N."/>
            <person name="Machita K."/>
            <person name="Maehara T."/>
            <person name="Masukawa M."/>
            <person name="Mizubayashi T."/>
            <person name="Mukai Y."/>
            <person name="Nagasaki H."/>
            <person name="Nagata Y."/>
            <person name="Naito S."/>
            <person name="Nakashima M."/>
            <person name="Nakama Y."/>
            <person name="Nakamichi Y."/>
            <person name="Nakamura M."/>
            <person name="Meguro A."/>
            <person name="Negishi M."/>
            <person name="Ohta I."/>
            <person name="Ohta T."/>
            <person name="Okamoto M."/>
            <person name="Ono N."/>
            <person name="Saji S."/>
            <person name="Sakaguchi M."/>
            <person name="Sakai K."/>
            <person name="Shibata M."/>
            <person name="Shimokawa T."/>
            <person name="Song J."/>
            <person name="Takazaki Y."/>
            <person name="Terasawa K."/>
            <person name="Tsugane M."/>
            <person name="Tsuji K."/>
            <person name="Ueda S."/>
            <person name="Waki K."/>
            <person name="Yamagata H."/>
            <person name="Yamamoto M."/>
            <person name="Yamamoto S."/>
            <person name="Yamane H."/>
            <person name="Yoshiki S."/>
            <person name="Yoshihara R."/>
            <person name="Yukawa K."/>
            <person name="Zhong H."/>
            <person name="Yano M."/>
            <person name="Yuan Q."/>
            <person name="Ouyang S."/>
            <person name="Liu J."/>
            <person name="Jones K.M."/>
            <person name="Gansberger K."/>
            <person name="Moffat K."/>
            <person name="Hill J."/>
            <person name="Bera J."/>
            <person name="Fadrosh D."/>
            <person name="Jin S."/>
            <person name="Johri S."/>
            <person name="Kim M."/>
            <person name="Overton L."/>
            <person name="Reardon M."/>
            <person name="Tsitrin T."/>
            <person name="Vuong H."/>
            <person name="Weaver B."/>
            <person name="Ciecko A."/>
            <person name="Tallon L."/>
            <person name="Jackson J."/>
            <person name="Pai G."/>
            <person name="Aken S.V."/>
            <person name="Utterback T."/>
            <person name="Reidmuller S."/>
            <person name="Feldblyum T."/>
            <person name="Hsiao J."/>
            <person name="Zismann V."/>
            <person name="Iobst S."/>
            <person name="de Vazeille A.R."/>
            <person name="Buell C.R."/>
            <person name="Ying K."/>
            <person name="Li Y."/>
            <person name="Lu T."/>
            <person name="Huang Y."/>
            <person name="Zhao Q."/>
            <person name="Feng Q."/>
            <person name="Zhang L."/>
            <person name="Zhu J."/>
            <person name="Weng Q."/>
            <person name="Mu J."/>
            <person name="Lu Y."/>
            <person name="Fan D."/>
            <person name="Liu Y."/>
            <person name="Guan J."/>
            <person name="Zhang Y."/>
            <person name="Yu S."/>
            <person name="Liu X."/>
            <person name="Zhang Y."/>
            <person name="Hong G."/>
            <person name="Han B."/>
            <person name="Choisne N."/>
            <person name="Demange N."/>
            <person name="Orjeda G."/>
            <person name="Samain S."/>
            <person name="Cattolico L."/>
            <person name="Pelletier E."/>
            <person name="Couloux A."/>
            <person name="Segurens B."/>
            <person name="Wincker P."/>
            <person name="D'Hont A."/>
            <person name="Scarpelli C."/>
            <person name="Weissenbach J."/>
            <person name="Salanoubat M."/>
            <person name="Quetier F."/>
            <person name="Yu Y."/>
            <person name="Kim H.R."/>
            <person name="Rambo T."/>
            <person name="Currie J."/>
            <person name="Collura K."/>
            <person name="Luo M."/>
            <person name="Yang T."/>
            <person name="Ammiraju J.S.S."/>
            <person name="Engler F."/>
            <person name="Soderlund C."/>
            <person name="Wing R.A."/>
            <person name="Palmer L.E."/>
            <person name="de la Bastide M."/>
            <person name="Spiegel L."/>
            <person name="Nascimento L."/>
            <person name="Zutavern T."/>
            <person name="O'Shaughnessy A."/>
            <person name="Dike S."/>
            <person name="Dedhia N."/>
            <person name="Preston R."/>
            <person name="Balija V."/>
            <person name="McCombie W.R."/>
            <person name="Chow T."/>
            <person name="Chen H."/>
            <person name="Chung M."/>
            <person name="Chen C."/>
            <person name="Shaw J."/>
            <person name="Wu H."/>
            <person name="Hsiao K."/>
            <person name="Chao Y."/>
            <person name="Chu M."/>
            <person name="Cheng C."/>
            <person name="Hour A."/>
            <person name="Lee P."/>
            <person name="Lin S."/>
            <person name="Lin Y."/>
            <person name="Liou J."/>
            <person name="Liu S."/>
            <person name="Hsing Y."/>
            <person name="Raghuvanshi S."/>
            <person name="Mohanty A."/>
            <person name="Bharti A.K."/>
            <person name="Gaur A."/>
            <person name="Gupta V."/>
            <person name="Kumar D."/>
            <person name="Ravi V."/>
            <person name="Vij S."/>
            <person name="Kapur A."/>
            <person name="Khurana P."/>
            <person name="Khurana P."/>
            <person name="Khurana J.P."/>
            <person name="Tyagi A.K."/>
            <person name="Gaikwad K."/>
            <person name="Singh A."/>
            <person name="Dalal V."/>
            <person name="Srivastava S."/>
            <person name="Dixit A."/>
            <person name="Pal A.K."/>
            <person name="Ghazi I.A."/>
            <person name="Yadav M."/>
            <person name="Pandit A."/>
            <person name="Bhargava A."/>
            <person name="Sureshbabu K."/>
            <person name="Batra K."/>
            <person name="Sharma T.R."/>
            <person name="Mohapatra T."/>
            <person name="Singh N.K."/>
            <person name="Messing J."/>
            <person name="Nelson A.B."/>
            <person name="Fuks G."/>
            <person name="Kavchok S."/>
            <person name="Keizer G."/>
            <person name="Linton E."/>
            <person name="Llaca V."/>
            <person name="Song R."/>
            <person name="Tanyolac B."/>
            <person name="Young S."/>
            <person name="Ho-Il K."/>
            <person name="Hahn J.H."/>
            <person name="Sangsakoo G."/>
            <person name="Vanavichit A."/>
            <person name="de Mattos Luiz.A.T."/>
            <person name="Zimmer P.D."/>
            <person name="Malone G."/>
            <person name="Dellagostin O."/>
            <person name="de Oliveira A.C."/>
            <person name="Bevan M."/>
            <person name="Bancroft I."/>
            <person name="Minx P."/>
            <person name="Cordum H."/>
            <person name="Wilson R."/>
            <person name="Cheng Z."/>
            <person name="Jin W."/>
            <person name="Jiang J."/>
            <person name="Leong S.A."/>
            <person name="Iwama H."/>
            <person name="Gojobori T."/>
            <person name="Itoh T."/>
            <person name="Niimura Y."/>
            <person name="Fujii Y."/>
            <person name="Habara T."/>
            <person name="Sakai H."/>
            <person name="Sato Y."/>
            <person name="Wilson G."/>
            <person name="Kumar K."/>
            <person name="McCouch S."/>
            <person name="Juretic N."/>
            <person name="Hoen D."/>
            <person name="Wright S."/>
            <person name="Bruskiewich R."/>
            <person name="Bureau T."/>
            <person name="Miyao A."/>
            <person name="Hirochika H."/>
            <person name="Nishikawa T."/>
            <person name="Kadowaki K."/>
            <person name="Sugiura M."/>
            <person name="Burr B."/>
            <person name="Sasaki T."/>
        </authorList>
    </citation>
    <scope>NUCLEOTIDE SEQUENCE [LARGE SCALE GENOMIC DNA]</scope>
    <source>
        <strain evidence="4">cv. Nipponbare</strain>
    </source>
</reference>
<feature type="region of interest" description="Disordered" evidence="2">
    <location>
        <begin position="668"/>
        <end position="696"/>
    </location>
</feature>
<dbReference type="Proteomes" id="UP000000763">
    <property type="component" value="Chromosome 4"/>
</dbReference>
<protein>
    <submittedName>
        <fullName evidence="3">OSJNBb0060M15.5 protein</fullName>
    </submittedName>
</protein>
<evidence type="ECO:0000313" key="4">
    <source>
        <dbReference type="Proteomes" id="UP000000763"/>
    </source>
</evidence>
<proteinExistence type="predicted"/>
<feature type="coiled-coil region" evidence="1">
    <location>
        <begin position="483"/>
        <end position="531"/>
    </location>
</feature>
<accession>Q7XQC6</accession>
<evidence type="ECO:0000256" key="2">
    <source>
        <dbReference type="SAM" id="MobiDB-lite"/>
    </source>
</evidence>
<gene>
    <name evidence="3" type="primary">OSJNBb0060M15.5</name>
</gene>
<dbReference type="AlphaFoldDB" id="Q7XQC6"/>
<keyword evidence="1" id="KW-0175">Coiled coil</keyword>